<comment type="caution">
    <text evidence="2">The sequence shown here is derived from an EMBL/GenBank/DDBJ whole genome shotgun (WGS) entry which is preliminary data.</text>
</comment>
<organism evidence="2 3">
    <name type="scientific">Caldimonas mangrovi</name>
    <dbReference type="NCBI Taxonomy" id="2944811"/>
    <lineage>
        <taxon>Bacteria</taxon>
        <taxon>Pseudomonadati</taxon>
        <taxon>Pseudomonadota</taxon>
        <taxon>Betaproteobacteria</taxon>
        <taxon>Burkholderiales</taxon>
        <taxon>Sphaerotilaceae</taxon>
        <taxon>Caldimonas</taxon>
    </lineage>
</organism>
<proteinExistence type="predicted"/>
<dbReference type="InterPro" id="IPR018968">
    <property type="entry name" value="Phasin"/>
</dbReference>
<dbReference type="Proteomes" id="UP001165541">
    <property type="component" value="Unassembled WGS sequence"/>
</dbReference>
<gene>
    <name evidence="2" type="ORF">M8A51_13670</name>
</gene>
<dbReference type="RefSeq" id="WP_251779028.1">
    <property type="nucleotide sequence ID" value="NZ_JAMKFE010000007.1"/>
</dbReference>
<evidence type="ECO:0000259" key="1">
    <source>
        <dbReference type="Pfam" id="PF09361"/>
    </source>
</evidence>
<feature type="domain" description="Phasin" evidence="1">
    <location>
        <begin position="23"/>
        <end position="112"/>
    </location>
</feature>
<protein>
    <submittedName>
        <fullName evidence="2">Phasin family protein</fullName>
    </submittedName>
</protein>
<reference evidence="2" key="1">
    <citation type="submission" date="2022-05" db="EMBL/GenBank/DDBJ databases">
        <title>Schlegelella sp. nov., isolated from mangrove soil.</title>
        <authorList>
            <person name="Liu Y."/>
            <person name="Ge X."/>
            <person name="Liu W."/>
        </authorList>
    </citation>
    <scope>NUCLEOTIDE SEQUENCE</scope>
    <source>
        <strain evidence="2">S2-27</strain>
    </source>
</reference>
<evidence type="ECO:0000313" key="3">
    <source>
        <dbReference type="Proteomes" id="UP001165541"/>
    </source>
</evidence>
<name>A0ABT0YPD5_9BURK</name>
<dbReference type="EMBL" id="JAMKFE010000007">
    <property type="protein sequence ID" value="MCM5680576.1"/>
    <property type="molecule type" value="Genomic_DNA"/>
</dbReference>
<accession>A0ABT0YPD5</accession>
<sequence>MPSKTAKPSPARATAASVDVDAWTRAGKQQLAWSIDLAAALFKGAETMRRAQLNAAHLARVRHENVAERLSEARDLASVMALQAELLRFDMAGAARYWQELFDLGLRTGVEMLGCTGRAMEPGDGDGAKSAWQMLHGLTQTGIGTIDDLFGTTLNQATKAGTAPTQRPAAH</sequence>
<evidence type="ECO:0000313" key="2">
    <source>
        <dbReference type="EMBL" id="MCM5680576.1"/>
    </source>
</evidence>
<dbReference type="Pfam" id="PF09361">
    <property type="entry name" value="Phasin_2"/>
    <property type="match status" value="1"/>
</dbReference>
<keyword evidence="3" id="KW-1185">Reference proteome</keyword>